<feature type="transmembrane region" description="Helical" evidence="1">
    <location>
        <begin position="57"/>
        <end position="78"/>
    </location>
</feature>
<feature type="transmembrane region" description="Helical" evidence="1">
    <location>
        <begin position="121"/>
        <end position="139"/>
    </location>
</feature>
<reference evidence="2" key="1">
    <citation type="submission" date="2022-10" db="EMBL/GenBank/DDBJ databases">
        <title>Description of Fervidibacillus gen. nov. in the family Fervidibacillaceae fam. nov. with two species, Fervidibacillus albus sp. nov., and Fervidibacillus halotolerans sp. nov., isolated from tidal flat sediments.</title>
        <authorList>
            <person name="Kwon K.K."/>
            <person name="Yang S.-H."/>
        </authorList>
    </citation>
    <scope>NUCLEOTIDE SEQUENCE</scope>
    <source>
        <strain evidence="2">JCM 19140</strain>
    </source>
</reference>
<evidence type="ECO:0000313" key="2">
    <source>
        <dbReference type="EMBL" id="MCU9613234.1"/>
    </source>
</evidence>
<evidence type="ECO:0000256" key="1">
    <source>
        <dbReference type="SAM" id="Phobius"/>
    </source>
</evidence>
<keyword evidence="1" id="KW-1133">Transmembrane helix</keyword>
<sequence>MRKLDENIKYNNLSTFQKGHLTPPPALGIKGSIALFTFIVLDLMCLLPMLADPFMPMFLWLVLPVILLVNLWAISLLVRNVYSIQLESVLFLGAFSAVGAYSFFVLVQKFAYYVVGMQSPVFLIVSLLIVLLTVIYFVLYYAKKVAATEDSSVNKERTIWSIAFSGPALGYILYQTIIEDSPFFNHFLIVVFFLFALFFLYIAVKFFHKYLFMKTNYHLVNFHEPAKSEQKQFRAKGKTIQIK</sequence>
<dbReference type="AlphaFoldDB" id="A0AAE3ITM4"/>
<accession>A0AAE3ITM4</accession>
<organism evidence="2 3">
    <name type="scientific">Perspicuibacillus lycopersici</name>
    <dbReference type="NCBI Taxonomy" id="1325689"/>
    <lineage>
        <taxon>Bacteria</taxon>
        <taxon>Bacillati</taxon>
        <taxon>Bacillota</taxon>
        <taxon>Bacilli</taxon>
        <taxon>Bacillales</taxon>
        <taxon>Bacillaceae</taxon>
        <taxon>Perspicuibacillus</taxon>
    </lineage>
</organism>
<name>A0AAE3ITM4_9BACI</name>
<dbReference type="EMBL" id="JAOUSF010000002">
    <property type="protein sequence ID" value="MCU9613234.1"/>
    <property type="molecule type" value="Genomic_DNA"/>
</dbReference>
<dbReference type="Proteomes" id="UP001209318">
    <property type="component" value="Unassembled WGS sequence"/>
</dbReference>
<proteinExistence type="predicted"/>
<evidence type="ECO:0000313" key="3">
    <source>
        <dbReference type="Proteomes" id="UP001209318"/>
    </source>
</evidence>
<gene>
    <name evidence="2" type="ORF">OEV98_06670</name>
</gene>
<keyword evidence="1" id="KW-0812">Transmembrane</keyword>
<protein>
    <submittedName>
        <fullName evidence="2">Uncharacterized protein</fullName>
    </submittedName>
</protein>
<keyword evidence="3" id="KW-1185">Reference proteome</keyword>
<feature type="transmembrane region" description="Helical" evidence="1">
    <location>
        <begin position="159"/>
        <end position="177"/>
    </location>
</feature>
<comment type="caution">
    <text evidence="2">The sequence shown here is derived from an EMBL/GenBank/DDBJ whole genome shotgun (WGS) entry which is preliminary data.</text>
</comment>
<feature type="transmembrane region" description="Helical" evidence="1">
    <location>
        <begin position="90"/>
        <end position="115"/>
    </location>
</feature>
<keyword evidence="1" id="KW-0472">Membrane</keyword>
<feature type="transmembrane region" description="Helical" evidence="1">
    <location>
        <begin position="183"/>
        <end position="204"/>
    </location>
</feature>
<dbReference type="RefSeq" id="WP_263072444.1">
    <property type="nucleotide sequence ID" value="NZ_JAOUSF010000002.1"/>
</dbReference>